<comment type="caution">
    <text evidence="2">The sequence shown here is derived from an EMBL/GenBank/DDBJ whole genome shotgun (WGS) entry which is preliminary data.</text>
</comment>
<accession>A0ABW7UN14</accession>
<dbReference type="EMBL" id="JBIRWE010000002">
    <property type="protein sequence ID" value="MFI1964039.1"/>
    <property type="molecule type" value="Genomic_DNA"/>
</dbReference>
<dbReference type="Pfam" id="PF04149">
    <property type="entry name" value="DUF397"/>
    <property type="match status" value="1"/>
</dbReference>
<evidence type="ECO:0000259" key="1">
    <source>
        <dbReference type="Pfam" id="PF04149"/>
    </source>
</evidence>
<gene>
    <name evidence="2" type="ORF">ACH429_07870</name>
</gene>
<sequence length="68" mass="7097">MTRAALRWRKSSYSEGGSDTCVEVAALPHVVGVRDSKDPDGPVLTFRAGAFAAFVAAAASGGFRARAR</sequence>
<dbReference type="Proteomes" id="UP001611548">
    <property type="component" value="Unassembled WGS sequence"/>
</dbReference>
<evidence type="ECO:0000313" key="2">
    <source>
        <dbReference type="EMBL" id="MFI1964039.1"/>
    </source>
</evidence>
<proteinExistence type="predicted"/>
<dbReference type="RefSeq" id="WP_055470110.1">
    <property type="nucleotide sequence ID" value="NZ_JBIRWE010000002.1"/>
</dbReference>
<name>A0ABW7UN14_9ACTN</name>
<feature type="domain" description="DUF397" evidence="1">
    <location>
        <begin position="6"/>
        <end position="58"/>
    </location>
</feature>
<organism evidence="2 3">
    <name type="scientific">Streptomyces pathocidini</name>
    <dbReference type="NCBI Taxonomy" id="1650571"/>
    <lineage>
        <taxon>Bacteria</taxon>
        <taxon>Bacillati</taxon>
        <taxon>Actinomycetota</taxon>
        <taxon>Actinomycetes</taxon>
        <taxon>Kitasatosporales</taxon>
        <taxon>Streptomycetaceae</taxon>
        <taxon>Streptomyces</taxon>
    </lineage>
</organism>
<dbReference type="InterPro" id="IPR007278">
    <property type="entry name" value="DUF397"/>
</dbReference>
<protein>
    <submittedName>
        <fullName evidence="2">DUF397 domain-containing protein</fullName>
    </submittedName>
</protein>
<evidence type="ECO:0000313" key="3">
    <source>
        <dbReference type="Proteomes" id="UP001611548"/>
    </source>
</evidence>
<reference evidence="2 3" key="1">
    <citation type="submission" date="2024-10" db="EMBL/GenBank/DDBJ databases">
        <title>The Natural Products Discovery Center: Release of the First 8490 Sequenced Strains for Exploring Actinobacteria Biosynthetic Diversity.</title>
        <authorList>
            <person name="Kalkreuter E."/>
            <person name="Kautsar S.A."/>
            <person name="Yang D."/>
            <person name="Bader C.D."/>
            <person name="Teijaro C.N."/>
            <person name="Fluegel L."/>
            <person name="Davis C.M."/>
            <person name="Simpson J.R."/>
            <person name="Lauterbach L."/>
            <person name="Steele A.D."/>
            <person name="Gui C."/>
            <person name="Meng S."/>
            <person name="Li G."/>
            <person name="Viehrig K."/>
            <person name="Ye F."/>
            <person name="Su P."/>
            <person name="Kiefer A.F."/>
            <person name="Nichols A."/>
            <person name="Cepeda A.J."/>
            <person name="Yan W."/>
            <person name="Fan B."/>
            <person name="Jiang Y."/>
            <person name="Adhikari A."/>
            <person name="Zheng C.-J."/>
            <person name="Schuster L."/>
            <person name="Cowan T.M."/>
            <person name="Smanski M.J."/>
            <person name="Chevrette M.G."/>
            <person name="De Carvalho L.P.S."/>
            <person name="Shen B."/>
        </authorList>
    </citation>
    <scope>NUCLEOTIDE SEQUENCE [LARGE SCALE GENOMIC DNA]</scope>
    <source>
        <strain evidence="2 3">NPDC020327</strain>
    </source>
</reference>
<keyword evidence="3" id="KW-1185">Reference proteome</keyword>